<sequence>MQTDMWNRPDVDFVSTQDLPWAPVPGGQFGSGHGGGLRKTLSVDEEDGARTELLAFTNRQQGVLSAQADIFVIAGRGTVNDEPYAPGTYLHAQAMTELDWVPGVGETVLYFGPHSTPDFAAGPGAGALTVLHETRDEWVSMGWRGDEPQPADVRIRWLRRDEAGIVFLVGMLPGYTAVNEEKHPVYEESFKIAGDLMLGRRGVVKPGGYFFRSPQTWHGPLYSRTGNLSLIRKNDFGSTDYRDPLPGHDLGSLVPAFYDRDASLTPSLGPSQR</sequence>
<dbReference type="Proteomes" id="UP000198551">
    <property type="component" value="Unassembled WGS sequence"/>
</dbReference>
<evidence type="ECO:0000313" key="1">
    <source>
        <dbReference type="EMBL" id="SCF03871.1"/>
    </source>
</evidence>
<proteinExistence type="predicted"/>
<dbReference type="AlphaFoldDB" id="A0A1C4X6P0"/>
<dbReference type="InterPro" id="IPR014710">
    <property type="entry name" value="RmlC-like_jellyroll"/>
</dbReference>
<dbReference type="SUPFAM" id="SSF51182">
    <property type="entry name" value="RmlC-like cupins"/>
    <property type="match status" value="2"/>
</dbReference>
<accession>A0A1C4X6P0</accession>
<gene>
    <name evidence="1" type="ORF">GA0070215_106164</name>
</gene>
<name>A0A1C4X6P0_9ACTN</name>
<reference evidence="2" key="1">
    <citation type="submission" date="2016-06" db="EMBL/GenBank/DDBJ databases">
        <authorList>
            <person name="Varghese N."/>
        </authorList>
    </citation>
    <scope>NUCLEOTIDE SEQUENCE [LARGE SCALE GENOMIC DNA]</scope>
    <source>
        <strain evidence="2">DSM 45555</strain>
    </source>
</reference>
<keyword evidence="2" id="KW-1185">Reference proteome</keyword>
<evidence type="ECO:0008006" key="3">
    <source>
        <dbReference type="Google" id="ProtNLM"/>
    </source>
</evidence>
<organism evidence="1 2">
    <name type="scientific">Micromonospora marina</name>
    <dbReference type="NCBI Taxonomy" id="307120"/>
    <lineage>
        <taxon>Bacteria</taxon>
        <taxon>Bacillati</taxon>
        <taxon>Actinomycetota</taxon>
        <taxon>Actinomycetes</taxon>
        <taxon>Micromonosporales</taxon>
        <taxon>Micromonosporaceae</taxon>
        <taxon>Micromonospora</taxon>
    </lineage>
</organism>
<protein>
    <recommendedName>
        <fullName evidence="3">ChrR Cupin-like domain-containing protein</fullName>
    </recommendedName>
</protein>
<dbReference type="Gene3D" id="2.60.120.10">
    <property type="entry name" value="Jelly Rolls"/>
    <property type="match status" value="1"/>
</dbReference>
<evidence type="ECO:0000313" key="2">
    <source>
        <dbReference type="Proteomes" id="UP000198551"/>
    </source>
</evidence>
<dbReference type="InterPro" id="IPR011051">
    <property type="entry name" value="RmlC_Cupin_sf"/>
</dbReference>
<dbReference type="EMBL" id="FMCV01000006">
    <property type="protein sequence ID" value="SCF03871.1"/>
    <property type="molecule type" value="Genomic_DNA"/>
</dbReference>